<keyword evidence="1" id="KW-0732">Signal</keyword>
<dbReference type="AlphaFoldDB" id="Q6ZG05"/>
<gene>
    <name evidence="2" type="primary">OJ1118_F05.9</name>
</gene>
<reference evidence="3" key="2">
    <citation type="journal article" date="2008" name="Nucleic Acids Res.">
        <title>The rice annotation project database (RAP-DB): 2008 update.</title>
        <authorList>
            <consortium name="The rice annotation project (RAP)"/>
        </authorList>
    </citation>
    <scope>GENOME REANNOTATION</scope>
    <source>
        <strain evidence="3">cv. Nipponbare</strain>
    </source>
</reference>
<protein>
    <submittedName>
        <fullName evidence="2">Uncharacterized protein</fullName>
    </submittedName>
</protein>
<proteinExistence type="predicted"/>
<feature type="chain" id="PRO_5004283768" evidence="1">
    <location>
        <begin position="22"/>
        <end position="116"/>
    </location>
</feature>
<evidence type="ECO:0000313" key="2">
    <source>
        <dbReference type="EMBL" id="BAC99484.1"/>
    </source>
</evidence>
<dbReference type="Proteomes" id="UP000000763">
    <property type="component" value="Chromosome 8"/>
</dbReference>
<accession>Q6ZG05</accession>
<sequence>MSSCHIIFLPSSLSFSLFSLASRPVENAAPPGRVVLRGARGGGGQRWCRGGGRGAVVVVVLGAGEESGHGGGIGYGVAAAGAVRGVAGRFEKIAMNEVRACTRFCCSYCAWIRCHS</sequence>
<dbReference type="EMBL" id="AP004158">
    <property type="protein sequence ID" value="BAC99484.1"/>
    <property type="molecule type" value="Genomic_DNA"/>
</dbReference>
<reference evidence="3" key="1">
    <citation type="journal article" date="2005" name="Nature">
        <title>The map-based sequence of the rice genome.</title>
        <authorList>
            <consortium name="International rice genome sequencing project (IRGSP)"/>
            <person name="Matsumoto T."/>
            <person name="Wu J."/>
            <person name="Kanamori H."/>
            <person name="Katayose Y."/>
            <person name="Fujisawa M."/>
            <person name="Namiki N."/>
            <person name="Mizuno H."/>
            <person name="Yamamoto K."/>
            <person name="Antonio B.A."/>
            <person name="Baba T."/>
            <person name="Sakata K."/>
            <person name="Nagamura Y."/>
            <person name="Aoki H."/>
            <person name="Arikawa K."/>
            <person name="Arita K."/>
            <person name="Bito T."/>
            <person name="Chiden Y."/>
            <person name="Fujitsuka N."/>
            <person name="Fukunaka R."/>
            <person name="Hamada M."/>
            <person name="Harada C."/>
            <person name="Hayashi A."/>
            <person name="Hijishita S."/>
            <person name="Honda M."/>
            <person name="Hosokawa S."/>
            <person name="Ichikawa Y."/>
            <person name="Idonuma A."/>
            <person name="Iijima M."/>
            <person name="Ikeda M."/>
            <person name="Ikeno M."/>
            <person name="Ito K."/>
            <person name="Ito S."/>
            <person name="Ito T."/>
            <person name="Ito Y."/>
            <person name="Ito Y."/>
            <person name="Iwabuchi A."/>
            <person name="Kamiya K."/>
            <person name="Karasawa W."/>
            <person name="Kurita K."/>
            <person name="Katagiri S."/>
            <person name="Kikuta A."/>
            <person name="Kobayashi H."/>
            <person name="Kobayashi N."/>
            <person name="Machita K."/>
            <person name="Maehara T."/>
            <person name="Masukawa M."/>
            <person name="Mizubayashi T."/>
            <person name="Mukai Y."/>
            <person name="Nagasaki H."/>
            <person name="Nagata Y."/>
            <person name="Naito S."/>
            <person name="Nakashima M."/>
            <person name="Nakama Y."/>
            <person name="Nakamichi Y."/>
            <person name="Nakamura M."/>
            <person name="Meguro A."/>
            <person name="Negishi M."/>
            <person name="Ohta I."/>
            <person name="Ohta T."/>
            <person name="Okamoto M."/>
            <person name="Ono N."/>
            <person name="Saji S."/>
            <person name="Sakaguchi M."/>
            <person name="Sakai K."/>
            <person name="Shibata M."/>
            <person name="Shimokawa T."/>
            <person name="Song J."/>
            <person name="Takazaki Y."/>
            <person name="Terasawa K."/>
            <person name="Tsugane M."/>
            <person name="Tsuji K."/>
            <person name="Ueda S."/>
            <person name="Waki K."/>
            <person name="Yamagata H."/>
            <person name="Yamamoto M."/>
            <person name="Yamamoto S."/>
            <person name="Yamane H."/>
            <person name="Yoshiki S."/>
            <person name="Yoshihara R."/>
            <person name="Yukawa K."/>
            <person name="Zhong H."/>
            <person name="Yano M."/>
            <person name="Yuan Q."/>
            <person name="Ouyang S."/>
            <person name="Liu J."/>
            <person name="Jones K.M."/>
            <person name="Gansberger K."/>
            <person name="Moffat K."/>
            <person name="Hill J."/>
            <person name="Bera J."/>
            <person name="Fadrosh D."/>
            <person name="Jin S."/>
            <person name="Johri S."/>
            <person name="Kim M."/>
            <person name="Overton L."/>
            <person name="Reardon M."/>
            <person name="Tsitrin T."/>
            <person name="Vuong H."/>
            <person name="Weaver B."/>
            <person name="Ciecko A."/>
            <person name="Tallon L."/>
            <person name="Jackson J."/>
            <person name="Pai G."/>
            <person name="Aken S.V."/>
            <person name="Utterback T."/>
            <person name="Reidmuller S."/>
            <person name="Feldblyum T."/>
            <person name="Hsiao J."/>
            <person name="Zismann V."/>
            <person name="Iobst S."/>
            <person name="de Vazeille A.R."/>
            <person name="Buell C.R."/>
            <person name="Ying K."/>
            <person name="Li Y."/>
            <person name="Lu T."/>
            <person name="Huang Y."/>
            <person name="Zhao Q."/>
            <person name="Feng Q."/>
            <person name="Zhang L."/>
            <person name="Zhu J."/>
            <person name="Weng Q."/>
            <person name="Mu J."/>
            <person name="Lu Y."/>
            <person name="Fan D."/>
            <person name="Liu Y."/>
            <person name="Guan J."/>
            <person name="Zhang Y."/>
            <person name="Yu S."/>
            <person name="Liu X."/>
            <person name="Zhang Y."/>
            <person name="Hong G."/>
            <person name="Han B."/>
            <person name="Choisne N."/>
            <person name="Demange N."/>
            <person name="Orjeda G."/>
            <person name="Samain S."/>
            <person name="Cattolico L."/>
            <person name="Pelletier E."/>
            <person name="Couloux A."/>
            <person name="Segurens B."/>
            <person name="Wincker P."/>
            <person name="D'Hont A."/>
            <person name="Scarpelli C."/>
            <person name="Weissenbach J."/>
            <person name="Salanoubat M."/>
            <person name="Quetier F."/>
            <person name="Yu Y."/>
            <person name="Kim H.R."/>
            <person name="Rambo T."/>
            <person name="Currie J."/>
            <person name="Collura K."/>
            <person name="Luo M."/>
            <person name="Yang T."/>
            <person name="Ammiraju J.S.S."/>
            <person name="Engler F."/>
            <person name="Soderlund C."/>
            <person name="Wing R.A."/>
            <person name="Palmer L.E."/>
            <person name="de la Bastide M."/>
            <person name="Spiegel L."/>
            <person name="Nascimento L."/>
            <person name="Zutavern T."/>
            <person name="O'Shaughnessy A."/>
            <person name="Dike S."/>
            <person name="Dedhia N."/>
            <person name="Preston R."/>
            <person name="Balija V."/>
            <person name="McCombie W.R."/>
            <person name="Chow T."/>
            <person name="Chen H."/>
            <person name="Chung M."/>
            <person name="Chen C."/>
            <person name="Shaw J."/>
            <person name="Wu H."/>
            <person name="Hsiao K."/>
            <person name="Chao Y."/>
            <person name="Chu M."/>
            <person name="Cheng C."/>
            <person name="Hour A."/>
            <person name="Lee P."/>
            <person name="Lin S."/>
            <person name="Lin Y."/>
            <person name="Liou J."/>
            <person name="Liu S."/>
            <person name="Hsing Y."/>
            <person name="Raghuvanshi S."/>
            <person name="Mohanty A."/>
            <person name="Bharti A.K."/>
            <person name="Gaur A."/>
            <person name="Gupta V."/>
            <person name="Kumar D."/>
            <person name="Ravi V."/>
            <person name="Vij S."/>
            <person name="Kapur A."/>
            <person name="Khurana P."/>
            <person name="Khurana P."/>
            <person name="Khurana J.P."/>
            <person name="Tyagi A.K."/>
            <person name="Gaikwad K."/>
            <person name="Singh A."/>
            <person name="Dalal V."/>
            <person name="Srivastava S."/>
            <person name="Dixit A."/>
            <person name="Pal A.K."/>
            <person name="Ghazi I.A."/>
            <person name="Yadav M."/>
            <person name="Pandit A."/>
            <person name="Bhargava A."/>
            <person name="Sureshbabu K."/>
            <person name="Batra K."/>
            <person name="Sharma T.R."/>
            <person name="Mohapatra T."/>
            <person name="Singh N.K."/>
            <person name="Messing J."/>
            <person name="Nelson A.B."/>
            <person name="Fuks G."/>
            <person name="Kavchok S."/>
            <person name="Keizer G."/>
            <person name="Linton E."/>
            <person name="Llaca V."/>
            <person name="Song R."/>
            <person name="Tanyolac B."/>
            <person name="Young S."/>
            <person name="Ho-Il K."/>
            <person name="Hahn J.H."/>
            <person name="Sangsakoo G."/>
            <person name="Vanavichit A."/>
            <person name="de Mattos Luiz.A.T."/>
            <person name="Zimmer P.D."/>
            <person name="Malone G."/>
            <person name="Dellagostin O."/>
            <person name="de Oliveira A.C."/>
            <person name="Bevan M."/>
            <person name="Bancroft I."/>
            <person name="Minx P."/>
            <person name="Cordum H."/>
            <person name="Wilson R."/>
            <person name="Cheng Z."/>
            <person name="Jin W."/>
            <person name="Jiang J."/>
            <person name="Leong S.A."/>
            <person name="Iwama H."/>
            <person name="Gojobori T."/>
            <person name="Itoh T."/>
            <person name="Niimura Y."/>
            <person name="Fujii Y."/>
            <person name="Habara T."/>
            <person name="Sakai H."/>
            <person name="Sato Y."/>
            <person name="Wilson G."/>
            <person name="Kumar K."/>
            <person name="McCouch S."/>
            <person name="Juretic N."/>
            <person name="Hoen D."/>
            <person name="Wright S."/>
            <person name="Bruskiewich R."/>
            <person name="Bureau T."/>
            <person name="Miyao A."/>
            <person name="Hirochika H."/>
            <person name="Nishikawa T."/>
            <person name="Kadowaki K."/>
            <person name="Sugiura M."/>
            <person name="Burr B."/>
            <person name="Sasaki T."/>
        </authorList>
    </citation>
    <scope>NUCLEOTIDE SEQUENCE [LARGE SCALE GENOMIC DNA]</scope>
    <source>
        <strain evidence="3">cv. Nipponbare</strain>
    </source>
</reference>
<name>Q6ZG05_ORYSJ</name>
<evidence type="ECO:0000313" key="3">
    <source>
        <dbReference type="Proteomes" id="UP000000763"/>
    </source>
</evidence>
<evidence type="ECO:0000256" key="1">
    <source>
        <dbReference type="SAM" id="SignalP"/>
    </source>
</evidence>
<feature type="signal peptide" evidence="1">
    <location>
        <begin position="1"/>
        <end position="21"/>
    </location>
</feature>
<organism evidence="2 3">
    <name type="scientific">Oryza sativa subsp. japonica</name>
    <name type="common">Rice</name>
    <dbReference type="NCBI Taxonomy" id="39947"/>
    <lineage>
        <taxon>Eukaryota</taxon>
        <taxon>Viridiplantae</taxon>
        <taxon>Streptophyta</taxon>
        <taxon>Embryophyta</taxon>
        <taxon>Tracheophyta</taxon>
        <taxon>Spermatophyta</taxon>
        <taxon>Magnoliopsida</taxon>
        <taxon>Liliopsida</taxon>
        <taxon>Poales</taxon>
        <taxon>Poaceae</taxon>
        <taxon>BOP clade</taxon>
        <taxon>Oryzoideae</taxon>
        <taxon>Oryzeae</taxon>
        <taxon>Oryzinae</taxon>
        <taxon>Oryza</taxon>
        <taxon>Oryza sativa</taxon>
    </lineage>
</organism>